<dbReference type="EMBL" id="KN831955">
    <property type="protein sequence ID" value="KIO09100.1"/>
    <property type="molecule type" value="Genomic_DNA"/>
</dbReference>
<protein>
    <submittedName>
        <fullName evidence="1">Uncharacterized protein</fullName>
    </submittedName>
</protein>
<keyword evidence="2" id="KW-1185">Reference proteome</keyword>
<sequence length="111" mass="12512">MYRVLANTCRWEVASSSYHSDQKIERSSRSLISSLSYSSRHLLSPRASGIPLVASSDNTQPFSTAAVFDSYYKTADSASARQSDLLKRGHWSMRLSVRGAHSWRPTRLLLF</sequence>
<dbReference type="InParanoid" id="A0A0C3P6W9"/>
<reference evidence="1 2" key="1">
    <citation type="submission" date="2014-04" db="EMBL/GenBank/DDBJ databases">
        <authorList>
            <consortium name="DOE Joint Genome Institute"/>
            <person name="Kuo A."/>
            <person name="Kohler A."/>
            <person name="Costa M.D."/>
            <person name="Nagy L.G."/>
            <person name="Floudas D."/>
            <person name="Copeland A."/>
            <person name="Barry K.W."/>
            <person name="Cichocki N."/>
            <person name="Veneault-Fourrey C."/>
            <person name="LaButti K."/>
            <person name="Lindquist E.A."/>
            <person name="Lipzen A."/>
            <person name="Lundell T."/>
            <person name="Morin E."/>
            <person name="Murat C."/>
            <person name="Sun H."/>
            <person name="Tunlid A."/>
            <person name="Henrissat B."/>
            <person name="Grigoriev I.V."/>
            <person name="Hibbett D.S."/>
            <person name="Martin F."/>
            <person name="Nordberg H.P."/>
            <person name="Cantor M.N."/>
            <person name="Hua S.X."/>
        </authorList>
    </citation>
    <scope>NUCLEOTIDE SEQUENCE [LARGE SCALE GENOMIC DNA]</scope>
    <source>
        <strain evidence="1 2">Marx 270</strain>
    </source>
</reference>
<organism evidence="1 2">
    <name type="scientific">Pisolithus tinctorius Marx 270</name>
    <dbReference type="NCBI Taxonomy" id="870435"/>
    <lineage>
        <taxon>Eukaryota</taxon>
        <taxon>Fungi</taxon>
        <taxon>Dikarya</taxon>
        <taxon>Basidiomycota</taxon>
        <taxon>Agaricomycotina</taxon>
        <taxon>Agaricomycetes</taxon>
        <taxon>Agaricomycetidae</taxon>
        <taxon>Boletales</taxon>
        <taxon>Sclerodermatineae</taxon>
        <taxon>Pisolithaceae</taxon>
        <taxon>Pisolithus</taxon>
    </lineage>
</organism>
<proteinExistence type="predicted"/>
<evidence type="ECO:0000313" key="2">
    <source>
        <dbReference type="Proteomes" id="UP000054217"/>
    </source>
</evidence>
<accession>A0A0C3P6W9</accession>
<gene>
    <name evidence="1" type="ORF">M404DRAFT_996784</name>
</gene>
<reference evidence="2" key="2">
    <citation type="submission" date="2015-01" db="EMBL/GenBank/DDBJ databases">
        <title>Evolutionary Origins and Diversification of the Mycorrhizal Mutualists.</title>
        <authorList>
            <consortium name="DOE Joint Genome Institute"/>
            <consortium name="Mycorrhizal Genomics Consortium"/>
            <person name="Kohler A."/>
            <person name="Kuo A."/>
            <person name="Nagy L.G."/>
            <person name="Floudas D."/>
            <person name="Copeland A."/>
            <person name="Barry K.W."/>
            <person name="Cichocki N."/>
            <person name="Veneault-Fourrey C."/>
            <person name="LaButti K."/>
            <person name="Lindquist E.A."/>
            <person name="Lipzen A."/>
            <person name="Lundell T."/>
            <person name="Morin E."/>
            <person name="Murat C."/>
            <person name="Riley R."/>
            <person name="Ohm R."/>
            <person name="Sun H."/>
            <person name="Tunlid A."/>
            <person name="Henrissat B."/>
            <person name="Grigoriev I.V."/>
            <person name="Hibbett D.S."/>
            <person name="Martin F."/>
        </authorList>
    </citation>
    <scope>NUCLEOTIDE SEQUENCE [LARGE SCALE GENOMIC DNA]</scope>
    <source>
        <strain evidence="2">Marx 270</strain>
    </source>
</reference>
<evidence type="ECO:0000313" key="1">
    <source>
        <dbReference type="EMBL" id="KIO09100.1"/>
    </source>
</evidence>
<dbReference type="HOGENOM" id="CLU_2159432_0_0_1"/>
<name>A0A0C3P6W9_PISTI</name>
<dbReference type="AlphaFoldDB" id="A0A0C3P6W9"/>
<dbReference type="Proteomes" id="UP000054217">
    <property type="component" value="Unassembled WGS sequence"/>
</dbReference>